<dbReference type="PANTHER" id="PTHR42826">
    <property type="entry name" value="DICARBOXYLATE TRANSPORTER 2.1, CHLOROPLASTIC"/>
    <property type="match status" value="1"/>
</dbReference>
<feature type="transmembrane region" description="Helical" evidence="6">
    <location>
        <begin position="382"/>
        <end position="403"/>
    </location>
</feature>
<keyword evidence="3 6" id="KW-0812">Transmembrane</keyword>
<dbReference type="Pfam" id="PF00939">
    <property type="entry name" value="Na_sulph_symp"/>
    <property type="match status" value="1"/>
</dbReference>
<feature type="transmembrane region" description="Helical" evidence="6">
    <location>
        <begin position="176"/>
        <end position="196"/>
    </location>
</feature>
<feature type="transmembrane region" description="Helical" evidence="6">
    <location>
        <begin position="37"/>
        <end position="68"/>
    </location>
</feature>
<sequence length="468" mass="49878" precursor="true">MSNNMKMVLPILVAIIVALLPTPEGLAVNAQYFFAVFLGVIVGLILEPIPPALIGLVGVAFSATFGLVGDSAKASAKWALSGFSNGVIWLIFAAFMFALGYKKSGLGKRIALILVKKLGKTTLGLGYAVAFADGILAPFMPSNTARSAGTIFPIAINIPQMFDSLPDHEPRKIGSYISWVAIAATCVTSSMFLTALAPNLLAVSLVEKNIGVSISWGSWFGTLAVIMIPLFLLVPYLAYIVYPPEQKVSPEAPTWAAKQLKEMGSITKKEITMLFLGLLALAMWIFGSTIGVNSTVAAIAVLCLLVLFDVINWEDVITNKAAINVFIWFATLVAMASGLKEVGYLKWASGLISSWLVGMDPIMIGVVLLVLFFLFHYLFASVTAHTVALLPLFLGIAANLVPAAMLQPLAILFVGSLGLMGIITPYGTGPSPIWYGAGYISQATWWKLGFIFGAIYLGALVALGFVIL</sequence>
<feature type="transmembrane region" description="Helical" evidence="6">
    <location>
        <begin position="216"/>
        <end position="242"/>
    </location>
</feature>
<keyword evidence="4 6" id="KW-1133">Transmembrane helix</keyword>
<reference evidence="7 8" key="1">
    <citation type="journal article" date="2010" name="Stand. Genomic Sci.">
        <title>Complete genome sequence of Arcobacter nitrofigilis type strain (CI).</title>
        <authorList>
            <person name="Pati A."/>
            <person name="Gronow S."/>
            <person name="Lapidus A."/>
            <person name="Copeland A."/>
            <person name="Glavina Del Rio T."/>
            <person name="Nolan M."/>
            <person name="Lucas S."/>
            <person name="Tice H."/>
            <person name="Cheng J.F."/>
            <person name="Han C."/>
            <person name="Chertkov O."/>
            <person name="Bruce D."/>
            <person name="Tapia R."/>
            <person name="Goodwin L."/>
            <person name="Pitluck S."/>
            <person name="Liolios K."/>
            <person name="Ivanova N."/>
            <person name="Mavromatis K."/>
            <person name="Chen A."/>
            <person name="Palaniappan K."/>
            <person name="Land M."/>
            <person name="Hauser L."/>
            <person name="Chang Y.J."/>
            <person name="Jeffries C.D."/>
            <person name="Detter J.C."/>
            <person name="Rohde M."/>
            <person name="Goker M."/>
            <person name="Bristow J."/>
            <person name="Eisen J.A."/>
            <person name="Markowitz V."/>
            <person name="Hugenholtz P."/>
            <person name="Klenk H.P."/>
            <person name="Kyrpides N.C."/>
        </authorList>
    </citation>
    <scope>NUCLEOTIDE SEQUENCE [LARGE SCALE GENOMIC DNA]</scope>
    <source>
        <strain evidence="8">ATCC 33309 / DSM 7299 / CCUG 15893 / LMG 7604 / NCTC 12251 / CI</strain>
    </source>
</reference>
<dbReference type="RefSeq" id="WP_013134252.1">
    <property type="nucleotide sequence ID" value="NC_014166.1"/>
</dbReference>
<dbReference type="eggNOG" id="COG0471">
    <property type="taxonomic scope" value="Bacteria"/>
</dbReference>
<evidence type="ECO:0000313" key="8">
    <source>
        <dbReference type="Proteomes" id="UP000000939"/>
    </source>
</evidence>
<keyword evidence="5 6" id="KW-0472">Membrane</keyword>
<comment type="subcellular location">
    <subcellularLocation>
        <location evidence="1">Membrane</location>
        <topology evidence="1">Multi-pass membrane protein</topology>
    </subcellularLocation>
</comment>
<evidence type="ECO:0000256" key="4">
    <source>
        <dbReference type="ARBA" id="ARBA00022989"/>
    </source>
</evidence>
<feature type="transmembrane region" description="Helical" evidence="6">
    <location>
        <begin position="448"/>
        <end position="467"/>
    </location>
</feature>
<dbReference type="STRING" id="572480.Arnit_0442"/>
<dbReference type="AlphaFoldDB" id="D5V5S1"/>
<evidence type="ECO:0000256" key="3">
    <source>
        <dbReference type="ARBA" id="ARBA00022692"/>
    </source>
</evidence>
<dbReference type="InterPro" id="IPR030676">
    <property type="entry name" value="CitT-rel"/>
</dbReference>
<dbReference type="PIRSF" id="PIRSF002457">
    <property type="entry name" value="DASS"/>
    <property type="match status" value="1"/>
</dbReference>
<evidence type="ECO:0000256" key="2">
    <source>
        <dbReference type="ARBA" id="ARBA00007349"/>
    </source>
</evidence>
<dbReference type="OrthoDB" id="3170849at2"/>
<feature type="transmembrane region" description="Helical" evidence="6">
    <location>
        <begin position="351"/>
        <end position="375"/>
    </location>
</feature>
<evidence type="ECO:0000256" key="6">
    <source>
        <dbReference type="SAM" id="Phobius"/>
    </source>
</evidence>
<dbReference type="HOGENOM" id="CLU_005170_7_0_7"/>
<dbReference type="NCBIfam" id="TIGR00785">
    <property type="entry name" value="dass"/>
    <property type="match status" value="1"/>
</dbReference>
<dbReference type="Proteomes" id="UP000000939">
    <property type="component" value="Chromosome"/>
</dbReference>
<feature type="transmembrane region" description="Helical" evidence="6">
    <location>
        <begin position="321"/>
        <end position="339"/>
    </location>
</feature>
<organism evidence="7 8">
    <name type="scientific">Arcobacter nitrofigilis (strain ATCC 33309 / DSM 7299 / CCUG 15893 / LMG 7604 / NCTC 12251 / CI)</name>
    <name type="common">Campylobacter nitrofigilis</name>
    <dbReference type="NCBI Taxonomy" id="572480"/>
    <lineage>
        <taxon>Bacteria</taxon>
        <taxon>Pseudomonadati</taxon>
        <taxon>Campylobacterota</taxon>
        <taxon>Epsilonproteobacteria</taxon>
        <taxon>Campylobacterales</taxon>
        <taxon>Arcobacteraceae</taxon>
        <taxon>Arcobacter</taxon>
    </lineage>
</organism>
<protein>
    <submittedName>
        <fullName evidence="7">Anion transporter</fullName>
    </submittedName>
</protein>
<dbReference type="GO" id="GO:0016020">
    <property type="term" value="C:membrane"/>
    <property type="evidence" value="ECO:0007669"/>
    <property type="project" value="UniProtKB-SubCell"/>
</dbReference>
<evidence type="ECO:0000313" key="7">
    <source>
        <dbReference type="EMBL" id="ADG92107.1"/>
    </source>
</evidence>
<comment type="similarity">
    <text evidence="2">Belongs to the SLC13A/DASS transporter (TC 2.A.47) family. DIT1 subfamily.</text>
</comment>
<keyword evidence="8" id="KW-1185">Reference proteome</keyword>
<dbReference type="InterPro" id="IPR001898">
    <property type="entry name" value="SLC13A/DASS"/>
</dbReference>
<proteinExistence type="inferred from homology"/>
<evidence type="ECO:0000256" key="5">
    <source>
        <dbReference type="ARBA" id="ARBA00023136"/>
    </source>
</evidence>
<gene>
    <name evidence="7" type="ordered locus">Arnit_0442</name>
</gene>
<dbReference type="EMBL" id="CP001999">
    <property type="protein sequence ID" value="ADG92107.1"/>
    <property type="molecule type" value="Genomic_DNA"/>
</dbReference>
<feature type="transmembrane region" description="Helical" evidence="6">
    <location>
        <begin position="80"/>
        <end position="101"/>
    </location>
</feature>
<dbReference type="GO" id="GO:0022857">
    <property type="term" value="F:transmembrane transporter activity"/>
    <property type="evidence" value="ECO:0007669"/>
    <property type="project" value="InterPro"/>
</dbReference>
<evidence type="ECO:0000256" key="1">
    <source>
        <dbReference type="ARBA" id="ARBA00004141"/>
    </source>
</evidence>
<feature type="transmembrane region" description="Helical" evidence="6">
    <location>
        <begin position="409"/>
        <end position="427"/>
    </location>
</feature>
<name>D5V5S1_ARCNC</name>
<feature type="transmembrane region" description="Helical" evidence="6">
    <location>
        <begin position="271"/>
        <end position="290"/>
    </location>
</feature>
<accession>D5V5S1</accession>
<dbReference type="KEGG" id="ant:Arnit_0442"/>